<keyword evidence="6" id="KW-0597">Phosphoprotein</keyword>
<keyword evidence="5" id="KW-0678">Repressor</keyword>
<feature type="compositionally biased region" description="Basic and acidic residues" evidence="17">
    <location>
        <begin position="348"/>
        <end position="389"/>
    </location>
</feature>
<feature type="region of interest" description="Disordered" evidence="17">
    <location>
        <begin position="121"/>
        <end position="585"/>
    </location>
</feature>
<keyword evidence="13" id="KW-0539">Nucleus</keyword>
<protein>
    <recommendedName>
        <fullName evidence="15">CASP8-associated protein 2</fullName>
    </recommendedName>
    <alternativeName>
        <fullName evidence="16">FLICE-associated huge protein</fullName>
    </alternativeName>
</protein>
<evidence type="ECO:0000256" key="16">
    <source>
        <dbReference type="ARBA" id="ARBA00078515"/>
    </source>
</evidence>
<evidence type="ECO:0000256" key="4">
    <source>
        <dbReference type="ARBA" id="ARBA00022490"/>
    </source>
</evidence>
<feature type="compositionally biased region" description="Low complexity" evidence="17">
    <location>
        <begin position="1508"/>
        <end position="1523"/>
    </location>
</feature>
<keyword evidence="14" id="KW-0131">Cell cycle</keyword>
<feature type="compositionally biased region" description="Low complexity" evidence="17">
    <location>
        <begin position="549"/>
        <end position="571"/>
    </location>
</feature>
<evidence type="ECO:0000256" key="14">
    <source>
        <dbReference type="ARBA" id="ARBA00023306"/>
    </source>
</evidence>
<dbReference type="Proteomes" id="UP001460270">
    <property type="component" value="Unassembled WGS sequence"/>
</dbReference>
<feature type="compositionally biased region" description="Basic and acidic residues" evidence="17">
    <location>
        <begin position="1054"/>
        <end position="1076"/>
    </location>
</feature>
<feature type="region of interest" description="Disordered" evidence="17">
    <location>
        <begin position="1454"/>
        <end position="1598"/>
    </location>
</feature>
<feature type="region of interest" description="Disordered" evidence="17">
    <location>
        <begin position="894"/>
        <end position="914"/>
    </location>
</feature>
<evidence type="ECO:0000313" key="19">
    <source>
        <dbReference type="Proteomes" id="UP001460270"/>
    </source>
</evidence>
<evidence type="ECO:0000256" key="5">
    <source>
        <dbReference type="ARBA" id="ARBA00022491"/>
    </source>
</evidence>
<feature type="compositionally biased region" description="Low complexity" evidence="17">
    <location>
        <begin position="610"/>
        <end position="620"/>
    </location>
</feature>
<feature type="compositionally biased region" description="Basic and acidic residues" evidence="17">
    <location>
        <begin position="441"/>
        <end position="468"/>
    </location>
</feature>
<dbReference type="GO" id="GO:0003714">
    <property type="term" value="F:transcription corepressor activity"/>
    <property type="evidence" value="ECO:0007669"/>
    <property type="project" value="TreeGrafter"/>
</dbReference>
<feature type="compositionally biased region" description="Polar residues" evidence="17">
    <location>
        <begin position="573"/>
        <end position="582"/>
    </location>
</feature>
<evidence type="ECO:0000256" key="13">
    <source>
        <dbReference type="ARBA" id="ARBA00023242"/>
    </source>
</evidence>
<feature type="compositionally biased region" description="Basic residues" evidence="17">
    <location>
        <begin position="1552"/>
        <end position="1572"/>
    </location>
</feature>
<feature type="compositionally biased region" description="Pro residues" evidence="17">
    <location>
        <begin position="235"/>
        <end position="257"/>
    </location>
</feature>
<dbReference type="GO" id="GO:0005739">
    <property type="term" value="C:mitochondrion"/>
    <property type="evidence" value="ECO:0007669"/>
    <property type="project" value="UniProtKB-SubCell"/>
</dbReference>
<evidence type="ECO:0000256" key="9">
    <source>
        <dbReference type="ARBA" id="ARBA00023015"/>
    </source>
</evidence>
<feature type="compositionally biased region" description="Basic and acidic residues" evidence="17">
    <location>
        <begin position="488"/>
        <end position="510"/>
    </location>
</feature>
<comment type="subcellular location">
    <subcellularLocation>
        <location evidence="3">Cytoplasm</location>
    </subcellularLocation>
    <subcellularLocation>
        <location evidence="1">Mitochondrion</location>
    </subcellularLocation>
    <subcellularLocation>
        <location evidence="2">Nucleus</location>
        <location evidence="2">PML body</location>
    </subcellularLocation>
</comment>
<dbReference type="FunFam" id="1.10.10.60:FF:000265">
    <property type="entry name" value="CASP8-associated protein 2 isoform X1"/>
    <property type="match status" value="1"/>
</dbReference>
<feature type="compositionally biased region" description="Polar residues" evidence="17">
    <location>
        <begin position="276"/>
        <end position="288"/>
    </location>
</feature>
<feature type="compositionally biased region" description="Basic and acidic residues" evidence="17">
    <location>
        <begin position="814"/>
        <end position="825"/>
    </location>
</feature>
<feature type="compositionally biased region" description="Basic and acidic residues" evidence="17">
    <location>
        <begin position="293"/>
        <end position="323"/>
    </location>
</feature>
<name>A0AAW0NYH8_9GOBI</name>
<evidence type="ECO:0000256" key="2">
    <source>
        <dbReference type="ARBA" id="ARBA00004322"/>
    </source>
</evidence>
<feature type="compositionally biased region" description="Basic and acidic residues" evidence="17">
    <location>
        <begin position="1524"/>
        <end position="1535"/>
    </location>
</feature>
<dbReference type="PANTHER" id="PTHR15489">
    <property type="entry name" value="CASPASE 8 ASSOCIATED PROTEIN 2"/>
    <property type="match status" value="1"/>
</dbReference>
<feature type="compositionally biased region" description="Acidic residues" evidence="17">
    <location>
        <begin position="844"/>
        <end position="857"/>
    </location>
</feature>
<feature type="region of interest" description="Disordered" evidence="17">
    <location>
        <begin position="1048"/>
        <end position="1080"/>
    </location>
</feature>
<feature type="compositionally biased region" description="Polar residues" evidence="17">
    <location>
        <begin position="710"/>
        <end position="740"/>
    </location>
</feature>
<feature type="region of interest" description="Disordered" evidence="17">
    <location>
        <begin position="710"/>
        <end position="873"/>
    </location>
</feature>
<evidence type="ECO:0000256" key="3">
    <source>
        <dbReference type="ARBA" id="ARBA00004496"/>
    </source>
</evidence>
<dbReference type="InterPro" id="IPR009057">
    <property type="entry name" value="Homeodomain-like_sf"/>
</dbReference>
<evidence type="ECO:0000256" key="6">
    <source>
        <dbReference type="ARBA" id="ARBA00022553"/>
    </source>
</evidence>
<accession>A0AAW0NYH8</accession>
<evidence type="ECO:0000256" key="11">
    <source>
        <dbReference type="ARBA" id="ARBA00023159"/>
    </source>
</evidence>
<dbReference type="GO" id="GO:0008625">
    <property type="term" value="P:extrinsic apoptotic signaling pathway via death domain receptors"/>
    <property type="evidence" value="ECO:0007669"/>
    <property type="project" value="TreeGrafter"/>
</dbReference>
<evidence type="ECO:0000256" key="15">
    <source>
        <dbReference type="ARBA" id="ARBA00069865"/>
    </source>
</evidence>
<feature type="compositionally biased region" description="Polar residues" evidence="17">
    <location>
        <begin position="648"/>
        <end position="675"/>
    </location>
</feature>
<keyword evidence="9" id="KW-0805">Transcription regulation</keyword>
<evidence type="ECO:0000256" key="8">
    <source>
        <dbReference type="ARBA" id="ARBA00022990"/>
    </source>
</evidence>
<keyword evidence="4" id="KW-0963">Cytoplasm</keyword>
<keyword evidence="11" id="KW-0010">Activator</keyword>
<comment type="caution">
    <text evidence="18">The sequence shown here is derived from an EMBL/GenBank/DDBJ whole genome shotgun (WGS) entry which is preliminary data.</text>
</comment>
<feature type="compositionally biased region" description="Basic residues" evidence="17">
    <location>
        <begin position="864"/>
        <end position="873"/>
    </location>
</feature>
<feature type="region of interest" description="Disordered" evidence="17">
    <location>
        <begin position="610"/>
        <end position="686"/>
    </location>
</feature>
<dbReference type="SUPFAM" id="SSF46689">
    <property type="entry name" value="Homeodomain-like"/>
    <property type="match status" value="1"/>
</dbReference>
<dbReference type="InterPro" id="IPR039674">
    <property type="entry name" value="FLASH"/>
</dbReference>
<evidence type="ECO:0000256" key="17">
    <source>
        <dbReference type="SAM" id="MobiDB-lite"/>
    </source>
</evidence>
<feature type="compositionally biased region" description="Basic residues" evidence="17">
    <location>
        <begin position="424"/>
        <end position="440"/>
    </location>
</feature>
<evidence type="ECO:0000256" key="1">
    <source>
        <dbReference type="ARBA" id="ARBA00004173"/>
    </source>
</evidence>
<evidence type="ECO:0000256" key="12">
    <source>
        <dbReference type="ARBA" id="ARBA00023163"/>
    </source>
</evidence>
<dbReference type="EMBL" id="JBBPFD010000011">
    <property type="protein sequence ID" value="KAK7907513.1"/>
    <property type="molecule type" value="Genomic_DNA"/>
</dbReference>
<evidence type="ECO:0000313" key="18">
    <source>
        <dbReference type="EMBL" id="KAK7907513.1"/>
    </source>
</evidence>
<proteinExistence type="predicted"/>
<keyword evidence="12" id="KW-0804">Transcription</keyword>
<keyword evidence="19" id="KW-1185">Reference proteome</keyword>
<keyword evidence="7" id="KW-0053">Apoptosis</keyword>
<reference evidence="19" key="1">
    <citation type="submission" date="2024-04" db="EMBL/GenBank/DDBJ databases">
        <title>Salinicola lusitanus LLJ914,a marine bacterium isolated from the Okinawa Trough.</title>
        <authorList>
            <person name="Li J."/>
        </authorList>
    </citation>
    <scope>NUCLEOTIDE SEQUENCE [LARGE SCALE GENOMIC DNA]</scope>
</reference>
<dbReference type="GO" id="GO:0016605">
    <property type="term" value="C:PML body"/>
    <property type="evidence" value="ECO:0007669"/>
    <property type="project" value="UniProtKB-SubCell"/>
</dbReference>
<feature type="compositionally biased region" description="Polar residues" evidence="17">
    <location>
        <begin position="621"/>
        <end position="639"/>
    </location>
</feature>
<sequence length="1668" mass="184078">MDSSDAPALSVIGNNEDSIDIYEGLDLGSNCKNVTPVKSVPSGLKEAMDLFEEIVTEEQLSKDASYTELKSRFQAAQSQITDLHRRLEQLELQNTGLSKENGRLKMNISILLQTARQEVTRKDEEIQRLNQQSTKGDYLQYRNQRDPDYSRQNQRLAPPPPPPVTHPPSSSSQPAPRPRLMPSKESAAPPPPPSASAAVSKPPRITDTSRNRPSQNAAAQPPPPPKETPNLPDTLPIPPPPPASPPPPPPPPPPPVSPLREDVQIALREDAENYSKPGSSSEQFSSDVATRASRKDCHTSEKHSYQTNKYKDNKHRRDLERKNNSSSSSAERHERRHSHKDQTANLLDSKRGEKKSDKDKINVSKGDRSREERRDRPRDRQSRGSDSKEHKHHRDSSRIEHRRSKDQQSREGRQTRRVAEDGKRHRRDSHSKEKHRSKEHNKKDPKPSKRSSKEKTVLEQIVSEEKSPNRKLCFMETLNLTLSPVKKTGVEPESGQKESKTAAKTTRKDNFSPPSTEDMCVIDEVDCSEPEVESRDCSQPNIEASSQKETISNISTTSVSEVVENNSVDSTSADKATNTQKDNLPKCVNGLMTDKGQKAVKVLNIPEIVISSSPTESPEPNNKSSISTSISQVMENNVLKTAEDKSEVQNVSPDIPQNTFTSSDAQSKDVSSPEATSKDTEAVSSSISLECVPQEGLSLPEAINLLTQNNTSCSSNVSPESTTAASTGVSKVSSTTQDTSALDKYAEISQTPKKSFSPAKFFSPAKSSEKCMKPTSSPSQEPRSDLQEEPSPSAKPGHVKSLQKEFSGPPPDTTSKKVDVNKENKQPGSPAKADPVALAVPLDLELEEGEILSESDETTSPRPPIKRAKLSRPIRSKGSPKCVLMRKIEEKSISVKEASDSPGAVQSPPNKSRFKTVCPAETKATFCSIEEIMDTFKLVRAEIRKKYMKLHKTFPKKSFYGVMENFQESFVEFVEGADFSQICSLPKELKSKLRKIIVSIFSKLQNNGIVKRIFEQQAVDLKQKLWDFVDGQVDFLFKDVNTALKSMCKPSRSPVERRNLKSSGKRKESPVKRKEQLSPAKISNSKPCAVVPFKTGLGSRGKGIRIGLEQSDDTDDQSPSEASAVVSLISKTPEKVNSSLAVPSNASVLDKTDFELLTEQQATSLTFNLVRDSQMGEIFKCLLQGSDLLDSSSAAADQSTWTLSTPRKDGERIITITTPGKFHSPSKLLSPNKFESPSRLITTWSSITPRKLSSPNSKILLNPALFDESCLLEVPSENKIIQRPYSILAEDLAVSLTIPSPLKSDSHLSFLQPPSLQTLSTPDSVLSAHINEDALLDEADATEHDIHLSLDTDNSSCSSNASVGSQGVPSQFLFKPDLPMQALVMEKSNDHFIVKIRQTPSANSTLIANESLSETLTEETDCQGVESTSILSSRIQNDTSESVQVCVEDNNLGDSQMKDLTKQDTTKGQNLNISKSPTSSNIPKNSKLVHQEKSDTDEVFLPAPTENSSEVISSQPSSSITSNSEREEAASESERSLTIAEELESTPEKTQARKGRDRKRKKNQGKSKAKKRKTDEDSTQAANCETSGEEPLSPNSLSAKNVVRRKGEVVMAWTRDEDRTILLELKTKGASRETFSFLSEKLDKPSSQIAQRFHQLMKLFKKQEKLDT</sequence>
<organism evidence="18 19">
    <name type="scientific">Mugilogobius chulae</name>
    <name type="common">yellowstripe goby</name>
    <dbReference type="NCBI Taxonomy" id="88201"/>
    <lineage>
        <taxon>Eukaryota</taxon>
        <taxon>Metazoa</taxon>
        <taxon>Chordata</taxon>
        <taxon>Craniata</taxon>
        <taxon>Vertebrata</taxon>
        <taxon>Euteleostomi</taxon>
        <taxon>Actinopterygii</taxon>
        <taxon>Neopterygii</taxon>
        <taxon>Teleostei</taxon>
        <taxon>Neoteleostei</taxon>
        <taxon>Acanthomorphata</taxon>
        <taxon>Gobiaria</taxon>
        <taxon>Gobiiformes</taxon>
        <taxon>Gobioidei</taxon>
        <taxon>Gobiidae</taxon>
        <taxon>Gobionellinae</taxon>
        <taxon>Mugilogobius</taxon>
    </lineage>
</organism>
<keyword evidence="8" id="KW-0007">Acetylation</keyword>
<feature type="compositionally biased region" description="Pro residues" evidence="17">
    <location>
        <begin position="157"/>
        <end position="166"/>
    </location>
</feature>
<keyword evidence="10" id="KW-0496">Mitochondrion</keyword>
<dbReference type="PANTHER" id="PTHR15489:SF2">
    <property type="entry name" value="CASP8-ASSOCIATED PROTEIN 2"/>
    <property type="match status" value="1"/>
</dbReference>
<dbReference type="Gene3D" id="1.10.10.60">
    <property type="entry name" value="Homeodomain-like"/>
    <property type="match status" value="1"/>
</dbReference>
<evidence type="ECO:0000256" key="7">
    <source>
        <dbReference type="ARBA" id="ARBA00022703"/>
    </source>
</evidence>
<feature type="compositionally biased region" description="Basic and acidic residues" evidence="17">
    <location>
        <begin position="396"/>
        <end position="423"/>
    </location>
</feature>
<feature type="compositionally biased region" description="Basic and acidic residues" evidence="17">
    <location>
        <begin position="1456"/>
        <end position="1465"/>
    </location>
</feature>
<feature type="compositionally biased region" description="Polar residues" evidence="17">
    <location>
        <begin position="1466"/>
        <end position="1484"/>
    </location>
</feature>
<feature type="compositionally biased region" description="Polar residues" evidence="17">
    <location>
        <begin position="537"/>
        <end position="548"/>
    </location>
</feature>
<feature type="compositionally biased region" description="Basic and acidic residues" evidence="17">
    <location>
        <begin position="259"/>
        <end position="273"/>
    </location>
</feature>
<evidence type="ECO:0000256" key="10">
    <source>
        <dbReference type="ARBA" id="ARBA00023128"/>
    </source>
</evidence>
<feature type="compositionally biased region" description="Acidic residues" evidence="17">
    <location>
        <begin position="520"/>
        <end position="531"/>
    </location>
</feature>
<gene>
    <name evidence="18" type="ORF">WMY93_016125</name>
</gene>
<dbReference type="Pfam" id="PF21227">
    <property type="entry name" value="Myb_DNA-binding_7"/>
    <property type="match status" value="1"/>
</dbReference>
<dbReference type="GO" id="GO:0036337">
    <property type="term" value="P:Fas signaling pathway"/>
    <property type="evidence" value="ECO:0007669"/>
    <property type="project" value="TreeGrafter"/>
</dbReference>